<dbReference type="Gene3D" id="1.20.1530.10">
    <property type="entry name" value="Na+/H+ antiporter like domain"/>
    <property type="match status" value="1"/>
</dbReference>
<keyword evidence="3 11" id="KW-0050">Antiport</keyword>
<feature type="transmembrane region" description="Helical" evidence="11">
    <location>
        <begin position="21"/>
        <end position="39"/>
    </location>
</feature>
<evidence type="ECO:0000256" key="1">
    <source>
        <dbReference type="ARBA" id="ARBA00004429"/>
    </source>
</evidence>
<keyword evidence="9 11" id="KW-0472">Membrane</keyword>
<keyword evidence="10 11" id="KW-0739">Sodium transport</keyword>
<feature type="transmembrane region" description="Helical" evidence="11">
    <location>
        <begin position="326"/>
        <end position="349"/>
    </location>
</feature>
<evidence type="ECO:0000313" key="14">
    <source>
        <dbReference type="Proteomes" id="UP000653644"/>
    </source>
</evidence>
<evidence type="ECO:0000256" key="10">
    <source>
        <dbReference type="ARBA" id="ARBA00023201"/>
    </source>
</evidence>
<dbReference type="PANTHER" id="PTHR30341:SF0">
    <property type="entry name" value="NA(+)_H(+) ANTIPORTER NHAA"/>
    <property type="match status" value="1"/>
</dbReference>
<feature type="transmembrane region" description="Helical" evidence="11">
    <location>
        <begin position="361"/>
        <end position="386"/>
    </location>
</feature>
<dbReference type="PROSITE" id="PS51352">
    <property type="entry name" value="THIOREDOXIN_2"/>
    <property type="match status" value="1"/>
</dbReference>
<evidence type="ECO:0000256" key="7">
    <source>
        <dbReference type="ARBA" id="ARBA00023053"/>
    </source>
</evidence>
<keyword evidence="8 11" id="KW-0406">Ion transport</keyword>
<evidence type="ECO:0000256" key="4">
    <source>
        <dbReference type="ARBA" id="ARBA00022475"/>
    </source>
</evidence>
<evidence type="ECO:0000256" key="11">
    <source>
        <dbReference type="HAMAP-Rule" id="MF_01844"/>
    </source>
</evidence>
<evidence type="ECO:0000256" key="9">
    <source>
        <dbReference type="ARBA" id="ARBA00023136"/>
    </source>
</evidence>
<comment type="caution">
    <text evidence="13">The sequence shown here is derived from an EMBL/GenBank/DDBJ whole genome shotgun (WGS) entry which is preliminary data.</text>
</comment>
<dbReference type="InterPro" id="IPR013766">
    <property type="entry name" value="Thioredoxin_domain"/>
</dbReference>
<accession>A0ABQ3DDK9</accession>
<keyword evidence="2 11" id="KW-0813">Transport</keyword>
<evidence type="ECO:0000256" key="2">
    <source>
        <dbReference type="ARBA" id="ARBA00022448"/>
    </source>
</evidence>
<evidence type="ECO:0000256" key="6">
    <source>
        <dbReference type="ARBA" id="ARBA00022989"/>
    </source>
</evidence>
<evidence type="ECO:0000313" key="13">
    <source>
        <dbReference type="EMBL" id="GHA78658.1"/>
    </source>
</evidence>
<organism evidence="13 14">
    <name type="scientific">Streptomyces canarius</name>
    <dbReference type="NCBI Taxonomy" id="285453"/>
    <lineage>
        <taxon>Bacteria</taxon>
        <taxon>Bacillati</taxon>
        <taxon>Actinomycetota</taxon>
        <taxon>Actinomycetes</taxon>
        <taxon>Kitasatosporales</taxon>
        <taxon>Streptomycetaceae</taxon>
        <taxon>Streptomyces</taxon>
    </lineage>
</organism>
<dbReference type="SUPFAM" id="SSF52833">
    <property type="entry name" value="Thioredoxin-like"/>
    <property type="match status" value="1"/>
</dbReference>
<feature type="transmembrane region" description="Helical" evidence="11">
    <location>
        <begin position="186"/>
        <end position="204"/>
    </location>
</feature>
<dbReference type="Gene3D" id="3.40.30.10">
    <property type="entry name" value="Glutaredoxin"/>
    <property type="match status" value="1"/>
</dbReference>
<comment type="catalytic activity">
    <reaction evidence="11">
        <text>Na(+)(in) + 2 H(+)(out) = Na(+)(out) + 2 H(+)(in)</text>
        <dbReference type="Rhea" id="RHEA:29251"/>
        <dbReference type="ChEBI" id="CHEBI:15378"/>
        <dbReference type="ChEBI" id="CHEBI:29101"/>
    </reaction>
</comment>
<keyword evidence="5 11" id="KW-0812">Transmembrane</keyword>
<evidence type="ECO:0000256" key="5">
    <source>
        <dbReference type="ARBA" id="ARBA00022692"/>
    </source>
</evidence>
<dbReference type="RefSeq" id="WP_189895351.1">
    <property type="nucleotide sequence ID" value="NZ_BMVN01000150.1"/>
</dbReference>
<protein>
    <recommendedName>
        <fullName evidence="11">Na(+)/H(+) antiporter NhaA</fullName>
    </recommendedName>
    <alternativeName>
        <fullName evidence="11">Sodium/proton antiporter NhaA</fullName>
    </alternativeName>
</protein>
<dbReference type="EMBL" id="BMVN01000150">
    <property type="protein sequence ID" value="GHA78658.1"/>
    <property type="molecule type" value="Genomic_DNA"/>
</dbReference>
<dbReference type="Proteomes" id="UP000653644">
    <property type="component" value="Unassembled WGS sequence"/>
</dbReference>
<comment type="similarity">
    <text evidence="11">Belongs to the NhaA Na(+)/H(+) (TC 2.A.33) antiporter family.</text>
</comment>
<feature type="transmembrane region" description="Helical" evidence="11">
    <location>
        <begin position="59"/>
        <end position="80"/>
    </location>
</feature>
<proteinExistence type="inferred from homology"/>
<comment type="subcellular location">
    <subcellularLocation>
        <location evidence="1">Cell inner membrane</location>
        <topology evidence="1">Multi-pass membrane protein</topology>
    </subcellularLocation>
    <subcellularLocation>
        <location evidence="11">Cell membrane</location>
        <topology evidence="11">Multi-pass membrane protein</topology>
    </subcellularLocation>
</comment>
<dbReference type="InterPro" id="IPR001853">
    <property type="entry name" value="DSBA-like_thioredoxin_dom"/>
</dbReference>
<sequence>MNGGARADTTSVREFLRTETAGAAVLLLAVVTALAWANTDLHGYEEFWNTPVSVNAGGHGLLLTVRGWVDSGLMTFFFFVVGLEARREFDLGELRERTRLLLPVSACVCGMLLSAAVYLAVTAGAGAAHGWGAALSTDTAFALGVLGTLGTRMPPRLRVFVLTVAIVDDFLSLAVIAVAYSVSLSVPALLTGLLVLAVIVVIRGRGVRRGAVYLPLAAVAWTAFLYSGVDPVVVGLVMGLLTYAHPADRSHLTRATELYRSFREQPTPELERSLHLGIASAVSPNGRLQRLFHPWTSFVVVPLFALANAGVPLGVRQLEEAFTSPVTWGILLGYVLGKPAGILLGTFLVTRLSRGRVRTLVGWAALGAGGGLAAVGFTVSLLIATLAFHGPRLAEAKTGILCSIPCSFLLTWSITAGISRLPRGRRMKYLIGRAETITDLQVPVDPDRDHIRGPRDALVTVVEYGDYDCPYCGRAEHVINRLLQDVEGVRYVWRHLPLTDIHPQAQLAAEAAEVAGQAGRYWEMHDLLLSHQGALRLPDLREYAVRAGLDAERFERSLLRHEGAARVAEDVESADLSGVAGTPTFFVNGRRLYGAYDADTFSRVVGAALDRARVKRARAEASGRGRAG</sequence>
<gene>
    <name evidence="13" type="primary">nhaA2</name>
    <name evidence="11" type="synonym">nhaA</name>
    <name evidence="13" type="ORF">GCM10010345_94760</name>
</gene>
<feature type="transmembrane region" description="Helical" evidence="11">
    <location>
        <begin position="100"/>
        <end position="121"/>
    </location>
</feature>
<evidence type="ECO:0000256" key="3">
    <source>
        <dbReference type="ARBA" id="ARBA00022449"/>
    </source>
</evidence>
<dbReference type="Pfam" id="PF06965">
    <property type="entry name" value="Na_H_antiport_1"/>
    <property type="match status" value="1"/>
</dbReference>
<keyword evidence="7 11" id="KW-0915">Sodium</keyword>
<dbReference type="Pfam" id="PF01323">
    <property type="entry name" value="DSBA"/>
    <property type="match status" value="1"/>
</dbReference>
<comment type="function">
    <text evidence="11">Na(+)/H(+) antiporter that extrudes sodium in exchange for external protons.</text>
</comment>
<name>A0ABQ3DDK9_9ACTN</name>
<dbReference type="PANTHER" id="PTHR30341">
    <property type="entry name" value="SODIUM ION/PROTON ANTIPORTER NHAA-RELATED"/>
    <property type="match status" value="1"/>
</dbReference>
<keyword evidence="6 11" id="KW-1133">Transmembrane helix</keyword>
<reference evidence="14" key="1">
    <citation type="journal article" date="2019" name="Int. J. Syst. Evol. Microbiol.">
        <title>The Global Catalogue of Microorganisms (GCM) 10K type strain sequencing project: providing services to taxonomists for standard genome sequencing and annotation.</title>
        <authorList>
            <consortium name="The Broad Institute Genomics Platform"/>
            <consortium name="The Broad Institute Genome Sequencing Center for Infectious Disease"/>
            <person name="Wu L."/>
            <person name="Ma J."/>
        </authorList>
    </citation>
    <scope>NUCLEOTIDE SEQUENCE [LARGE SCALE GENOMIC DNA]</scope>
    <source>
        <strain evidence="14">JCM 4733</strain>
    </source>
</reference>
<dbReference type="InterPro" id="IPR036249">
    <property type="entry name" value="Thioredoxin-like_sf"/>
</dbReference>
<evidence type="ECO:0000259" key="12">
    <source>
        <dbReference type="PROSITE" id="PS51352"/>
    </source>
</evidence>
<feature type="transmembrane region" description="Helical" evidence="11">
    <location>
        <begin position="398"/>
        <end position="418"/>
    </location>
</feature>
<comment type="caution">
    <text evidence="11">Lacks conserved residue(s) required for the propagation of feature annotation.</text>
</comment>
<evidence type="ECO:0000256" key="8">
    <source>
        <dbReference type="ARBA" id="ARBA00023065"/>
    </source>
</evidence>
<feature type="domain" description="Thioredoxin" evidence="12">
    <location>
        <begin position="421"/>
        <end position="610"/>
    </location>
</feature>
<dbReference type="HAMAP" id="MF_01844">
    <property type="entry name" value="NhaA"/>
    <property type="match status" value="1"/>
</dbReference>
<keyword evidence="4 11" id="KW-1003">Cell membrane</keyword>
<dbReference type="InterPro" id="IPR004670">
    <property type="entry name" value="NhaA"/>
</dbReference>
<keyword evidence="14" id="KW-1185">Reference proteome</keyword>
<feature type="transmembrane region" description="Helical" evidence="11">
    <location>
        <begin position="127"/>
        <end position="147"/>
    </location>
</feature>
<dbReference type="InterPro" id="IPR023171">
    <property type="entry name" value="Na/H_antiporter_dom_sf"/>
</dbReference>